<reference evidence="2 3" key="1">
    <citation type="journal article" date="2019" name="Int. J. Syst. Evol. Microbiol.">
        <title>The Global Catalogue of Microorganisms (GCM) 10K type strain sequencing project: providing services to taxonomists for standard genome sequencing and annotation.</title>
        <authorList>
            <consortium name="The Broad Institute Genomics Platform"/>
            <consortium name="The Broad Institute Genome Sequencing Center for Infectious Disease"/>
            <person name="Wu L."/>
            <person name="Ma J."/>
        </authorList>
    </citation>
    <scope>NUCLEOTIDE SEQUENCE [LARGE SCALE GENOMIC DNA]</scope>
    <source>
        <strain evidence="2 3">JCM 16327</strain>
    </source>
</reference>
<dbReference type="EMBL" id="BAAADU010000002">
    <property type="protein sequence ID" value="GAA0658868.1"/>
    <property type="molecule type" value="Genomic_DNA"/>
</dbReference>
<dbReference type="Proteomes" id="UP001500194">
    <property type="component" value="Unassembled WGS sequence"/>
</dbReference>
<dbReference type="RefSeq" id="WP_227262280.1">
    <property type="nucleotide sequence ID" value="NZ_BAAADU010000002.1"/>
</dbReference>
<proteinExistence type="predicted"/>
<feature type="transmembrane region" description="Helical" evidence="1">
    <location>
        <begin position="6"/>
        <end position="26"/>
    </location>
</feature>
<keyword evidence="1" id="KW-0472">Membrane</keyword>
<comment type="caution">
    <text evidence="2">The sequence shown here is derived from an EMBL/GenBank/DDBJ whole genome shotgun (WGS) entry which is preliminary data.</text>
</comment>
<evidence type="ECO:0000313" key="3">
    <source>
        <dbReference type="Proteomes" id="UP001500194"/>
    </source>
</evidence>
<dbReference type="GeneID" id="68572903"/>
<organism evidence="2 3">
    <name type="scientific">Salarchaeum japonicum</name>
    <dbReference type="NCBI Taxonomy" id="555573"/>
    <lineage>
        <taxon>Archaea</taxon>
        <taxon>Methanobacteriati</taxon>
        <taxon>Methanobacteriota</taxon>
        <taxon>Stenosarchaea group</taxon>
        <taxon>Halobacteria</taxon>
        <taxon>Halobacteriales</taxon>
        <taxon>Halobacteriaceae</taxon>
    </lineage>
</organism>
<evidence type="ECO:0000313" key="2">
    <source>
        <dbReference type="EMBL" id="GAA0658868.1"/>
    </source>
</evidence>
<sequence length="150" mass="17976">MELSAFVRTIASVLTGLGAVLIVHRIKQNSRQFRRDFEDELTREYRELTKEMPVEMLLDESKPLTESELNLLYNYVDLTNEQVWLRREGRVSRETWLNWRDGIRSNFRRENFRRGWAVIYWRTGEGTFEDLATFFERDSPGDPYDPYQTA</sequence>
<keyword evidence="1" id="KW-1133">Transmembrane helix</keyword>
<evidence type="ECO:0000256" key="1">
    <source>
        <dbReference type="SAM" id="Phobius"/>
    </source>
</evidence>
<gene>
    <name evidence="2" type="ORF">GCM10009019_24110</name>
</gene>
<dbReference type="AlphaFoldDB" id="A0AAV3T4J7"/>
<protein>
    <submittedName>
        <fullName evidence="2">Uncharacterized protein</fullName>
    </submittedName>
</protein>
<accession>A0AAV3T4J7</accession>
<name>A0AAV3T4J7_9EURY</name>
<keyword evidence="1" id="KW-0812">Transmembrane</keyword>
<keyword evidence="3" id="KW-1185">Reference proteome</keyword>